<reference evidence="3 4" key="1">
    <citation type="journal article" date="2018" name="PLoS Genet.">
        <title>Population sequencing reveals clonal diversity and ancestral inbreeding in the grapevine cultivar Chardonnay.</title>
        <authorList>
            <person name="Roach M.J."/>
            <person name="Johnson D.L."/>
            <person name="Bohlmann J."/>
            <person name="van Vuuren H.J."/>
            <person name="Jones S.J."/>
            <person name="Pretorius I.S."/>
            <person name="Schmidt S.A."/>
            <person name="Borneman A.R."/>
        </authorList>
    </citation>
    <scope>NUCLEOTIDE SEQUENCE [LARGE SCALE GENOMIC DNA]</scope>
    <source>
        <strain evidence="4">cv. Chardonnay</strain>
        <tissue evidence="3">Leaf</tissue>
    </source>
</reference>
<dbReference type="Pfam" id="PF25597">
    <property type="entry name" value="SH3_retrovirus"/>
    <property type="match status" value="1"/>
</dbReference>
<feature type="compositionally biased region" description="Polar residues" evidence="1">
    <location>
        <begin position="94"/>
        <end position="104"/>
    </location>
</feature>
<dbReference type="EMBL" id="QGNW01000172">
    <property type="protein sequence ID" value="RVW88536.1"/>
    <property type="molecule type" value="Genomic_DNA"/>
</dbReference>
<evidence type="ECO:0000256" key="1">
    <source>
        <dbReference type="SAM" id="MobiDB-lite"/>
    </source>
</evidence>
<evidence type="ECO:0000313" key="4">
    <source>
        <dbReference type="Proteomes" id="UP000288805"/>
    </source>
</evidence>
<name>A0A438HVQ8_VITVI</name>
<comment type="caution">
    <text evidence="3">The sequence shown here is derived from an EMBL/GenBank/DDBJ whole genome shotgun (WGS) entry which is preliminary data.</text>
</comment>
<dbReference type="InterPro" id="IPR057670">
    <property type="entry name" value="SH3_retrovirus"/>
</dbReference>
<proteinExistence type="predicted"/>
<feature type="region of interest" description="Disordered" evidence="1">
    <location>
        <begin position="90"/>
        <end position="111"/>
    </location>
</feature>
<accession>A0A438HVQ8</accession>
<dbReference type="Proteomes" id="UP000288805">
    <property type="component" value="Unassembled WGS sequence"/>
</dbReference>
<evidence type="ECO:0000259" key="2">
    <source>
        <dbReference type="Pfam" id="PF25597"/>
    </source>
</evidence>
<evidence type="ECO:0000313" key="3">
    <source>
        <dbReference type="EMBL" id="RVW88536.1"/>
    </source>
</evidence>
<dbReference type="AlphaFoldDB" id="A0A438HVQ8"/>
<sequence length="189" mass="20857">MLFINQVVQALPNNMVAGLKNKRLLEVLNFQTPIGTLKECYPHLSVFGSLPLEVFGSSVFVHVPNKDRSKLDLKAIKCIFLGYSPTQKGLVEGPNSSKENQSSTSDEDMVSIPPKSICNPSNLASISTPFFDTNLDIPIAICKGMFEETLAGLKWKIAIEEMNALKKNGTWGIVDLPKGKRLEGCKWVF</sequence>
<organism evidence="3 4">
    <name type="scientific">Vitis vinifera</name>
    <name type="common">Grape</name>
    <dbReference type="NCBI Taxonomy" id="29760"/>
    <lineage>
        <taxon>Eukaryota</taxon>
        <taxon>Viridiplantae</taxon>
        <taxon>Streptophyta</taxon>
        <taxon>Embryophyta</taxon>
        <taxon>Tracheophyta</taxon>
        <taxon>Spermatophyta</taxon>
        <taxon>Magnoliopsida</taxon>
        <taxon>eudicotyledons</taxon>
        <taxon>Gunneridae</taxon>
        <taxon>Pentapetalae</taxon>
        <taxon>rosids</taxon>
        <taxon>Vitales</taxon>
        <taxon>Vitaceae</taxon>
        <taxon>Viteae</taxon>
        <taxon>Vitis</taxon>
    </lineage>
</organism>
<feature type="domain" description="Retroviral polymerase SH3-like" evidence="2">
    <location>
        <begin position="58"/>
        <end position="89"/>
    </location>
</feature>
<gene>
    <name evidence="3" type="ORF">CK203_032989</name>
</gene>
<protein>
    <recommendedName>
        <fullName evidence="2">Retroviral polymerase SH3-like domain-containing protein</fullName>
    </recommendedName>
</protein>